<dbReference type="Proteomes" id="UP000294292">
    <property type="component" value="Chromosome"/>
</dbReference>
<dbReference type="AlphaFoldDB" id="A0A4P6ZYJ1"/>
<protein>
    <submittedName>
        <fullName evidence="3">Transcriptional regulator</fullName>
    </submittedName>
</protein>
<accession>A0A4P6ZYJ1</accession>
<dbReference type="InterPro" id="IPR001005">
    <property type="entry name" value="SANT/Myb"/>
</dbReference>
<evidence type="ECO:0000256" key="1">
    <source>
        <dbReference type="SAM" id="Coils"/>
    </source>
</evidence>
<dbReference type="Gene3D" id="1.10.10.60">
    <property type="entry name" value="Homeodomain-like"/>
    <property type="match status" value="1"/>
</dbReference>
<dbReference type="PANTHER" id="PTHR41302:SF2">
    <property type="entry name" value="PRESPORE SPECIFIC TRANSCRIPTIONAL ACTIVATOR RSFA"/>
    <property type="match status" value="1"/>
</dbReference>
<proteinExistence type="predicted"/>
<keyword evidence="4" id="KW-1185">Reference proteome</keyword>
<feature type="coiled-coil region" evidence="1">
    <location>
        <begin position="81"/>
        <end position="108"/>
    </location>
</feature>
<feature type="domain" description="Myb-like" evidence="2">
    <location>
        <begin position="2"/>
        <end position="58"/>
    </location>
</feature>
<name>A0A4P6ZYJ1_9BACL</name>
<dbReference type="OrthoDB" id="2845592at2"/>
<dbReference type="KEGG" id="panc:E2636_10575"/>
<dbReference type="PROSITE" id="PS50090">
    <property type="entry name" value="MYB_LIKE"/>
    <property type="match status" value="1"/>
</dbReference>
<reference evidence="3 4" key="1">
    <citation type="submission" date="2019-03" db="EMBL/GenBank/DDBJ databases">
        <title>Complete genome sequence of Paenisporosarcina antarctica CGMCC 1.6503T.</title>
        <authorList>
            <person name="Rong J.-C."/>
            <person name="Chi N.-Y."/>
            <person name="Zhang Q.-F."/>
        </authorList>
    </citation>
    <scope>NUCLEOTIDE SEQUENCE [LARGE SCALE GENOMIC DNA]</scope>
    <source>
        <strain evidence="3 4">CGMCC 1.6503</strain>
    </source>
</reference>
<dbReference type="RefSeq" id="WP_017379340.1">
    <property type="nucleotide sequence ID" value="NZ_CP038015.1"/>
</dbReference>
<evidence type="ECO:0000259" key="2">
    <source>
        <dbReference type="PROSITE" id="PS50090"/>
    </source>
</evidence>
<dbReference type="InterPro" id="IPR009057">
    <property type="entry name" value="Homeodomain-like_sf"/>
</dbReference>
<sequence length="126" mass="14851">MNEVKRKDQWTPDDDQKLVTTVLEIVKNGGTQIYAFEVAAEKLSRTKQACGFRWNKTLRHTYGQDLNNAKQKYQHPMHTHLKQAMSSYDELLEAHNRLQKEHAQLKTYVQQIQRVCLESPFVHQKN</sequence>
<dbReference type="InterPro" id="IPR014243">
    <property type="entry name" value="RsfA-like"/>
</dbReference>
<gene>
    <name evidence="3" type="ORF">E2636_10575</name>
</gene>
<dbReference type="EMBL" id="CP038015">
    <property type="protein sequence ID" value="QBP41557.1"/>
    <property type="molecule type" value="Genomic_DNA"/>
</dbReference>
<keyword evidence="1" id="KW-0175">Coiled coil</keyword>
<dbReference type="SUPFAM" id="SSF46689">
    <property type="entry name" value="Homeodomain-like"/>
    <property type="match status" value="1"/>
</dbReference>
<organism evidence="3 4">
    <name type="scientific">Paenisporosarcina antarctica</name>
    <dbReference type="NCBI Taxonomy" id="417367"/>
    <lineage>
        <taxon>Bacteria</taxon>
        <taxon>Bacillati</taxon>
        <taxon>Bacillota</taxon>
        <taxon>Bacilli</taxon>
        <taxon>Bacillales</taxon>
        <taxon>Caryophanaceae</taxon>
        <taxon>Paenisporosarcina</taxon>
    </lineage>
</organism>
<evidence type="ECO:0000313" key="3">
    <source>
        <dbReference type="EMBL" id="QBP41557.1"/>
    </source>
</evidence>
<evidence type="ECO:0000313" key="4">
    <source>
        <dbReference type="Proteomes" id="UP000294292"/>
    </source>
</evidence>
<dbReference type="PANTHER" id="PTHR41302">
    <property type="entry name" value="PRESPORE-SPECIFIC TRANSCRIPTIONAL REGULATOR RSFA-RELATED"/>
    <property type="match status" value="1"/>
</dbReference>
<dbReference type="Pfam" id="PF13921">
    <property type="entry name" value="Myb_DNA-bind_6"/>
    <property type="match status" value="1"/>
</dbReference>